<feature type="domain" description="Cationic amino acid transporter C-terminal" evidence="6">
    <location>
        <begin position="636"/>
        <end position="686"/>
    </location>
</feature>
<feature type="transmembrane region" description="Helical" evidence="5">
    <location>
        <begin position="429"/>
        <end position="457"/>
    </location>
</feature>
<feature type="transmembrane region" description="Helical" evidence="5">
    <location>
        <begin position="175"/>
        <end position="194"/>
    </location>
</feature>
<feature type="transmembrane region" description="Helical" evidence="5">
    <location>
        <begin position="384"/>
        <end position="409"/>
    </location>
</feature>
<keyword evidence="2 5" id="KW-0812">Transmembrane</keyword>
<organism evidence="7 8">
    <name type="scientific">Polyplax serrata</name>
    <name type="common">Common mouse louse</name>
    <dbReference type="NCBI Taxonomy" id="468196"/>
    <lineage>
        <taxon>Eukaryota</taxon>
        <taxon>Metazoa</taxon>
        <taxon>Ecdysozoa</taxon>
        <taxon>Arthropoda</taxon>
        <taxon>Hexapoda</taxon>
        <taxon>Insecta</taxon>
        <taxon>Pterygota</taxon>
        <taxon>Neoptera</taxon>
        <taxon>Paraneoptera</taxon>
        <taxon>Psocodea</taxon>
        <taxon>Troctomorpha</taxon>
        <taxon>Phthiraptera</taxon>
        <taxon>Anoplura</taxon>
        <taxon>Polyplacidae</taxon>
        <taxon>Polyplax</taxon>
    </lineage>
</organism>
<proteinExistence type="predicted"/>
<evidence type="ECO:0000256" key="3">
    <source>
        <dbReference type="ARBA" id="ARBA00022989"/>
    </source>
</evidence>
<feature type="transmembrane region" description="Helical" evidence="5">
    <location>
        <begin position="296"/>
        <end position="318"/>
    </location>
</feature>
<feature type="transmembrane region" description="Helical" evidence="5">
    <location>
        <begin position="503"/>
        <end position="524"/>
    </location>
</feature>
<feature type="transmembrane region" description="Helical" evidence="5">
    <location>
        <begin position="636"/>
        <end position="657"/>
    </location>
</feature>
<dbReference type="Gene3D" id="1.20.1740.10">
    <property type="entry name" value="Amino acid/polyamine transporter I"/>
    <property type="match status" value="2"/>
</dbReference>
<dbReference type="InterPro" id="IPR002293">
    <property type="entry name" value="AA/rel_permease1"/>
</dbReference>
<keyword evidence="3 5" id="KW-1133">Transmembrane helix</keyword>
<dbReference type="PANTHER" id="PTHR43243:SF95">
    <property type="entry name" value="LD37241P"/>
    <property type="match status" value="1"/>
</dbReference>
<evidence type="ECO:0000313" key="8">
    <source>
        <dbReference type="Proteomes" id="UP001359485"/>
    </source>
</evidence>
<accession>A0ABR1AFK4</accession>
<sequence length="705" mass="77633">MEGRVDLLICVRPVTYAQQQSYFTSLMLRHPQSITTRQQIVRFTKRSAAELRSLQKSAGNELADVGDDTSGSPFTFPIRISELPGFLLGIHSGCSENEESKTVGKFVSMVRKKMIDYLKSLTRKKTFGDDESQKEKLKRVLTLADLIGLGVGSTLGVGVYVLAGSVAKNLAGPAVVISFVVAAIASAFAGVCYAEFAARVPKAGSAYVYSYVSVGELVAFIIGWNLILEYVIGTASVAKALSLYIDALSNNTMQNTLREVFPIDINFLAPYPDFLSFAFVMVLAGLLATGVKESTFLNNCFTILNLTIITFVIVAGSLKADPSNWFIPKNETNGQGGEGGFMPYGIKGVMEGAAKCFFAFVGFDCIATTGEEAKNPRRNIPLSILFSLIIIFLAYFGISTVLTMMYPYYLQDPSAPFPHVFEQIHWIEVKWVVTIGAIFALCTSLLGAMFPLPRILYAMGNDGILFKIFSKVNNKTKTPLISTILSGMLAGVMAMLLDLDQLIDMMSIGTLLAYTIVAVCVLILRYEHTNRISIPPPEDSPSPDGLVQFAKKILRKTFNLNMNKIPTPETASLTKLGVVFFSIVSIAFSSILIYAQQPLMENAIWAITLLSIFALLLILTVIIIARQPLSDIQLSFKVPMVPFIPSLSLLINIYLMLELDLHTWIRFTVWMFAGFLIYFCYGHKNSLEIVENSKSASERTKQRTV</sequence>
<dbReference type="Pfam" id="PF13906">
    <property type="entry name" value="AA_permease_C"/>
    <property type="match status" value="1"/>
</dbReference>
<feature type="transmembrane region" description="Helical" evidence="5">
    <location>
        <begin position="478"/>
        <end position="497"/>
    </location>
</feature>
<evidence type="ECO:0000256" key="5">
    <source>
        <dbReference type="SAM" id="Phobius"/>
    </source>
</evidence>
<comment type="caution">
    <text evidence="7">The sequence shown here is derived from an EMBL/GenBank/DDBJ whole genome shotgun (WGS) entry which is preliminary data.</text>
</comment>
<reference evidence="7 8" key="1">
    <citation type="submission" date="2023-09" db="EMBL/GenBank/DDBJ databases">
        <title>Genomes of two closely related lineages of the louse Polyplax serrata with different host specificities.</title>
        <authorList>
            <person name="Martinu J."/>
            <person name="Tarabai H."/>
            <person name="Stefka J."/>
            <person name="Hypsa V."/>
        </authorList>
    </citation>
    <scope>NUCLEOTIDE SEQUENCE [LARGE SCALE GENOMIC DNA]</scope>
    <source>
        <strain evidence="7">98ZLc_SE</strain>
    </source>
</reference>
<dbReference type="Pfam" id="PF13520">
    <property type="entry name" value="AA_permease_2"/>
    <property type="match status" value="1"/>
</dbReference>
<feature type="transmembrane region" description="Helical" evidence="5">
    <location>
        <begin position="603"/>
        <end position="624"/>
    </location>
</feature>
<dbReference type="PANTHER" id="PTHR43243">
    <property type="entry name" value="INNER MEMBRANE TRANSPORTER YGJI-RELATED"/>
    <property type="match status" value="1"/>
</dbReference>
<feature type="transmembrane region" description="Helical" evidence="5">
    <location>
        <begin position="206"/>
        <end position="224"/>
    </location>
</feature>
<evidence type="ECO:0000256" key="1">
    <source>
        <dbReference type="ARBA" id="ARBA00004141"/>
    </source>
</evidence>
<dbReference type="Proteomes" id="UP001359485">
    <property type="component" value="Unassembled WGS sequence"/>
</dbReference>
<feature type="transmembrane region" description="Helical" evidence="5">
    <location>
        <begin position="576"/>
        <end position="597"/>
    </location>
</feature>
<evidence type="ECO:0000259" key="6">
    <source>
        <dbReference type="Pfam" id="PF13906"/>
    </source>
</evidence>
<evidence type="ECO:0000313" key="7">
    <source>
        <dbReference type="EMBL" id="KAK6618279.1"/>
    </source>
</evidence>
<evidence type="ECO:0000256" key="4">
    <source>
        <dbReference type="ARBA" id="ARBA00023136"/>
    </source>
</evidence>
<feature type="transmembrane region" description="Helical" evidence="5">
    <location>
        <begin position="140"/>
        <end position="163"/>
    </location>
</feature>
<name>A0ABR1AFK4_POLSC</name>
<feature type="transmembrane region" description="Helical" evidence="5">
    <location>
        <begin position="268"/>
        <end position="290"/>
    </location>
</feature>
<keyword evidence="4 5" id="KW-0472">Membrane</keyword>
<keyword evidence="8" id="KW-1185">Reference proteome</keyword>
<protein>
    <recommendedName>
        <fullName evidence="6">Cationic amino acid transporter C-terminal domain-containing protein</fullName>
    </recommendedName>
</protein>
<comment type="subcellular location">
    <subcellularLocation>
        <location evidence="1">Membrane</location>
        <topology evidence="1">Multi-pass membrane protein</topology>
    </subcellularLocation>
</comment>
<dbReference type="EMBL" id="JAWJWF010000050">
    <property type="protein sequence ID" value="KAK6618279.1"/>
    <property type="molecule type" value="Genomic_DNA"/>
</dbReference>
<evidence type="ECO:0000256" key="2">
    <source>
        <dbReference type="ARBA" id="ARBA00022692"/>
    </source>
</evidence>
<feature type="transmembrane region" description="Helical" evidence="5">
    <location>
        <begin position="663"/>
        <end position="681"/>
    </location>
</feature>
<dbReference type="InterPro" id="IPR029485">
    <property type="entry name" value="CAT_C"/>
</dbReference>
<gene>
    <name evidence="7" type="ORF">RUM44_002730</name>
</gene>